<gene>
    <name evidence="1" type="ORF">LIER_18083</name>
</gene>
<comment type="caution">
    <text evidence="1">The sequence shown here is derived from an EMBL/GenBank/DDBJ whole genome shotgun (WGS) entry which is preliminary data.</text>
</comment>
<protein>
    <submittedName>
        <fullName evidence="1">Uncharacterized protein</fullName>
    </submittedName>
</protein>
<reference evidence="1 2" key="1">
    <citation type="submission" date="2024-01" db="EMBL/GenBank/DDBJ databases">
        <title>The complete chloroplast genome sequence of Lithospermum erythrorhizon: insights into the phylogenetic relationship among Boraginaceae species and the maternal lineages of purple gromwells.</title>
        <authorList>
            <person name="Okada T."/>
            <person name="Watanabe K."/>
        </authorList>
    </citation>
    <scope>NUCLEOTIDE SEQUENCE [LARGE SCALE GENOMIC DNA]</scope>
</reference>
<proteinExistence type="predicted"/>
<dbReference type="PANTHER" id="PTHR47718:SF2">
    <property type="entry name" value="PROTEIN FAR1-RELATED SEQUENCE 5-LIKE"/>
    <property type="match status" value="1"/>
</dbReference>
<dbReference type="PANTHER" id="PTHR47718">
    <property type="entry name" value="OS01G0519700 PROTEIN"/>
    <property type="match status" value="1"/>
</dbReference>
<name>A0AAV3QFA1_LITER</name>
<evidence type="ECO:0000313" key="1">
    <source>
        <dbReference type="EMBL" id="GAA0161863.1"/>
    </source>
</evidence>
<evidence type="ECO:0000313" key="2">
    <source>
        <dbReference type="Proteomes" id="UP001454036"/>
    </source>
</evidence>
<dbReference type="EMBL" id="BAABME010004298">
    <property type="protein sequence ID" value="GAA0161863.1"/>
    <property type="molecule type" value="Genomic_DNA"/>
</dbReference>
<dbReference type="AlphaFoldDB" id="A0AAV3QFA1"/>
<keyword evidence="2" id="KW-1185">Reference proteome</keyword>
<sequence>MKNFLRGKRSRDLRRLDEDSLITKNFCSDGMMQYDYSCFGDVVSLDTNFRTNKEYFPLAAFLGFSHHRQSGISVMPCFVIKRAKCLSGFYMSSCNVWGVKD</sequence>
<dbReference type="Proteomes" id="UP001454036">
    <property type="component" value="Unassembled WGS sequence"/>
</dbReference>
<organism evidence="1 2">
    <name type="scientific">Lithospermum erythrorhizon</name>
    <name type="common">Purple gromwell</name>
    <name type="synonym">Lithospermum officinale var. erythrorhizon</name>
    <dbReference type="NCBI Taxonomy" id="34254"/>
    <lineage>
        <taxon>Eukaryota</taxon>
        <taxon>Viridiplantae</taxon>
        <taxon>Streptophyta</taxon>
        <taxon>Embryophyta</taxon>
        <taxon>Tracheophyta</taxon>
        <taxon>Spermatophyta</taxon>
        <taxon>Magnoliopsida</taxon>
        <taxon>eudicotyledons</taxon>
        <taxon>Gunneridae</taxon>
        <taxon>Pentapetalae</taxon>
        <taxon>asterids</taxon>
        <taxon>lamiids</taxon>
        <taxon>Boraginales</taxon>
        <taxon>Boraginaceae</taxon>
        <taxon>Boraginoideae</taxon>
        <taxon>Lithospermeae</taxon>
        <taxon>Lithospermum</taxon>
    </lineage>
</organism>
<accession>A0AAV3QFA1</accession>